<dbReference type="AlphaFoldDB" id="A0A915KLI1"/>
<evidence type="ECO:0000313" key="1">
    <source>
        <dbReference type="Proteomes" id="UP000887565"/>
    </source>
</evidence>
<keyword evidence="1" id="KW-1185">Reference proteome</keyword>
<sequence length="92" mass="10415">MQLKTSTKQYIQKCGSIVGLRQISDRNRGFLCLYHRSCKVRKGTFWRRHFGAVDWAPASSALGNFGTSSRFGAIAISNAIWIRQFTSSNNQQ</sequence>
<protein>
    <submittedName>
        <fullName evidence="2">Uncharacterized protein</fullName>
    </submittedName>
</protein>
<dbReference type="Proteomes" id="UP000887565">
    <property type="component" value="Unplaced"/>
</dbReference>
<proteinExistence type="predicted"/>
<organism evidence="1 2">
    <name type="scientific">Romanomermis culicivorax</name>
    <name type="common">Nematode worm</name>
    <dbReference type="NCBI Taxonomy" id="13658"/>
    <lineage>
        <taxon>Eukaryota</taxon>
        <taxon>Metazoa</taxon>
        <taxon>Ecdysozoa</taxon>
        <taxon>Nematoda</taxon>
        <taxon>Enoplea</taxon>
        <taxon>Dorylaimia</taxon>
        <taxon>Mermithida</taxon>
        <taxon>Mermithoidea</taxon>
        <taxon>Mermithidae</taxon>
        <taxon>Romanomermis</taxon>
    </lineage>
</organism>
<evidence type="ECO:0000313" key="2">
    <source>
        <dbReference type="WBParaSite" id="nRc.2.0.1.t39697-RA"/>
    </source>
</evidence>
<accession>A0A915KLI1</accession>
<reference evidence="2" key="1">
    <citation type="submission" date="2022-11" db="UniProtKB">
        <authorList>
            <consortium name="WormBaseParasite"/>
        </authorList>
    </citation>
    <scope>IDENTIFICATION</scope>
</reference>
<dbReference type="WBParaSite" id="nRc.2.0.1.t39697-RA">
    <property type="protein sequence ID" value="nRc.2.0.1.t39697-RA"/>
    <property type="gene ID" value="nRc.2.0.1.g39697"/>
</dbReference>
<name>A0A915KLI1_ROMCU</name>